<comment type="caution">
    <text evidence="1">The sequence shown here is derived from an EMBL/GenBank/DDBJ whole genome shotgun (WGS) entry which is preliminary data.</text>
</comment>
<accession>A0ABR8Z981</accession>
<organism evidence="1 2">
    <name type="scientific">Chryseobacterium caseinilyticum</name>
    <dbReference type="NCBI Taxonomy" id="2771428"/>
    <lineage>
        <taxon>Bacteria</taxon>
        <taxon>Pseudomonadati</taxon>
        <taxon>Bacteroidota</taxon>
        <taxon>Flavobacteriia</taxon>
        <taxon>Flavobacteriales</taxon>
        <taxon>Weeksellaceae</taxon>
        <taxon>Chryseobacterium group</taxon>
        <taxon>Chryseobacterium</taxon>
    </lineage>
</organism>
<name>A0ABR8Z981_9FLAO</name>
<evidence type="ECO:0000313" key="1">
    <source>
        <dbReference type="EMBL" id="MBD8081490.1"/>
    </source>
</evidence>
<sequence length="827" mass="93470">MKNKTLPSSSRRRKWLLSIAAVLIALAVLFPFALEYYLEKKLPSLISSKTPYTVKLADFKLNLFKGNISILKVDISTKNPSDKAITQINGNAEKIEITDLGIFAAAFKKSYKADKILLTNSNIMMRIAAPKKKEAKERKPLDLHVNDLEIKNVTANVTDSQGKPVFTGKNIQINIKDIKQSESSSKIPLAFSKINIEAADVKIGVNEFYEIDAERISTDNKTLTLNAFRLKPLQDPSKYNAKNVFDFAAEQFLAKDFNVSQDSLIVSQVSFIKPDLKVMSTGKNIVEKNKNPKEVEMKIGMKNINFKNGKIAVIQANKEKTASIDNFNFNLSDIVFDKNTVKEKIPFRFTNHDIEAENIYFKTNPLQAIKVSKITSKNSDIIVDDFKMIALGKSAVKDVFSVSTKQLKILKNTSRFTGQKLNLNFAGIEIDQPEIEIISAIKKSSSKSDKNTVPEFLAQIGYVNITDGKIKQSSQSKEKLSVGKFNIRLNSVKADPNTLKGTLPFTSANHYVKAEKVHLDAGKYYSLKVAEIVNSGKKTDVTDIQYLPKYSRQAFSKIIAKETDLYTLKAKKISVLDKNTSFGKNGAVDIDKVFIDGLYCNIYHDLAPPDDIAVRYLFSKKLRDMKMPMFVKNVVLKNSELIYEEDADNSNIPGKIIFSKFNANIANVNNGKIKGRPTVIKTDAEFDFYDNAHTNVNWKFDVLDKSDKFTINGNIQRLSAENVNLFVRPYLNVTLDGQIDYIKFDYYGNSDGIAGKFYFKYKDMYVNLLNKKGKERKILTTVANWFVKNESTGEPDHVVIEKKREPERSFFSMLWQGIMEGLKKYVI</sequence>
<dbReference type="Proteomes" id="UP000637299">
    <property type="component" value="Unassembled WGS sequence"/>
</dbReference>
<dbReference type="RefSeq" id="WP_191735264.1">
    <property type="nucleotide sequence ID" value="NZ_JACYFS010000001.1"/>
</dbReference>
<keyword evidence="2" id="KW-1185">Reference proteome</keyword>
<evidence type="ECO:0000313" key="2">
    <source>
        <dbReference type="Proteomes" id="UP000637299"/>
    </source>
</evidence>
<evidence type="ECO:0008006" key="3">
    <source>
        <dbReference type="Google" id="ProtNLM"/>
    </source>
</evidence>
<proteinExistence type="predicted"/>
<reference evidence="1 2" key="1">
    <citation type="submission" date="2020-09" db="EMBL/GenBank/DDBJ databases">
        <title>Genome seq and assembly of Chryseobacterium sp.</title>
        <authorList>
            <person name="Chhetri G."/>
        </authorList>
    </citation>
    <scope>NUCLEOTIDE SEQUENCE [LARGE SCALE GENOMIC DNA]</scope>
    <source>
        <strain evidence="1 2">GCR10</strain>
    </source>
</reference>
<gene>
    <name evidence="1" type="ORF">IC610_03520</name>
</gene>
<dbReference type="EMBL" id="JACYFS010000001">
    <property type="protein sequence ID" value="MBD8081490.1"/>
    <property type="molecule type" value="Genomic_DNA"/>
</dbReference>
<protein>
    <recommendedName>
        <fullName evidence="3">DUF748 domain-containing protein</fullName>
    </recommendedName>
</protein>